<sequence>MDVEPSEATTQATAQRQPLGSSIPSNRRWRLGPGMITAAAAVGASHIVASTQAGALFGWQLWWLLIAVNTLKYPFFRFATWYSNQTGQDLMQGYAQQGRGFLLLFFYLNSLAAVVNTAGVLILTASLLRYFLPFEVSLSVLCCGLLLVCLLLLLIGRYALLDNLSKWLMVILTLITLTALVIAIGNAGTAPLAETAEATSLSPWALGSLAFLVALMGWMPVPIELAAISSLWLTAKRKLTAFSARQALFDFNLGYILTAFLALVFMAMGALIQYGQGQSVALASRAFVDQFVSMYASTIGAWSSWLVAGIAFLCMFGTTLAVLDGYSRSLQRSTELLRWRIQRLSIGYWLLLQAALGLSIVILMQAALGPMLALAMTLSFITTPLFAWLNYRLVRQWTMPAWLRWLARIGLIYLSVFAVAYAAWWLLQ</sequence>
<keyword evidence="4" id="KW-1185">Reference proteome</keyword>
<feature type="region of interest" description="Disordered" evidence="1">
    <location>
        <begin position="1"/>
        <end position="26"/>
    </location>
</feature>
<feature type="transmembrane region" description="Helical" evidence="2">
    <location>
        <begin position="167"/>
        <end position="189"/>
    </location>
</feature>
<comment type="caution">
    <text evidence="3">The sequence shown here is derived from an EMBL/GenBank/DDBJ whole genome shotgun (WGS) entry which is preliminary data.</text>
</comment>
<feature type="transmembrane region" description="Helical" evidence="2">
    <location>
        <begin position="136"/>
        <end position="155"/>
    </location>
</feature>
<gene>
    <name evidence="3" type="ORF">A10D4_04370</name>
</gene>
<name>K2KAG8_9GAMM</name>
<protein>
    <submittedName>
        <fullName evidence="3">Uncharacterized protein</fullName>
    </submittedName>
</protein>
<dbReference type="eggNOG" id="COG1914">
    <property type="taxonomic scope" value="Bacteria"/>
</dbReference>
<proteinExistence type="predicted"/>
<feature type="transmembrane region" description="Helical" evidence="2">
    <location>
        <begin position="372"/>
        <end position="393"/>
    </location>
</feature>
<feature type="transmembrane region" description="Helical" evidence="2">
    <location>
        <begin position="101"/>
        <end position="124"/>
    </location>
</feature>
<reference evidence="3 4" key="1">
    <citation type="journal article" date="2012" name="J. Bacteriol.">
        <title>Genome Sequence of Idiomarina xiamenensis Type Strain 10-D-4.</title>
        <authorList>
            <person name="Lai Q."/>
            <person name="Wang L."/>
            <person name="Wang W."/>
            <person name="Shao Z."/>
        </authorList>
    </citation>
    <scope>NUCLEOTIDE SEQUENCE [LARGE SCALE GENOMIC DNA]</scope>
    <source>
        <strain evidence="3 4">10-D-4</strain>
    </source>
</reference>
<dbReference type="AlphaFoldDB" id="K2KAG8"/>
<dbReference type="PATRIC" id="fig|740709.3.peg.884"/>
<feature type="transmembrane region" description="Helical" evidence="2">
    <location>
        <begin position="294"/>
        <end position="323"/>
    </location>
</feature>
<organism evidence="3 4">
    <name type="scientific">Idiomarina xiamenensis 10-D-4</name>
    <dbReference type="NCBI Taxonomy" id="740709"/>
    <lineage>
        <taxon>Bacteria</taxon>
        <taxon>Pseudomonadati</taxon>
        <taxon>Pseudomonadota</taxon>
        <taxon>Gammaproteobacteria</taxon>
        <taxon>Alteromonadales</taxon>
        <taxon>Idiomarinaceae</taxon>
        <taxon>Idiomarina</taxon>
    </lineage>
</organism>
<dbReference type="EMBL" id="AMRG01000004">
    <property type="protein sequence ID" value="EKE84818.1"/>
    <property type="molecule type" value="Genomic_DNA"/>
</dbReference>
<feature type="transmembrane region" description="Helical" evidence="2">
    <location>
        <begin position="253"/>
        <end position="274"/>
    </location>
</feature>
<accession>K2KAG8</accession>
<dbReference type="Proteomes" id="UP000014115">
    <property type="component" value="Unassembled WGS sequence"/>
</dbReference>
<evidence type="ECO:0000313" key="3">
    <source>
        <dbReference type="EMBL" id="EKE84818.1"/>
    </source>
</evidence>
<evidence type="ECO:0000313" key="4">
    <source>
        <dbReference type="Proteomes" id="UP000014115"/>
    </source>
</evidence>
<feature type="transmembrane region" description="Helical" evidence="2">
    <location>
        <begin position="344"/>
        <end position="366"/>
    </location>
</feature>
<keyword evidence="2" id="KW-0472">Membrane</keyword>
<feature type="transmembrane region" description="Helical" evidence="2">
    <location>
        <begin position="31"/>
        <end position="49"/>
    </location>
</feature>
<feature type="compositionally biased region" description="Polar residues" evidence="1">
    <location>
        <begin position="7"/>
        <end position="25"/>
    </location>
</feature>
<dbReference type="STRING" id="740709.A10D4_04370"/>
<feature type="transmembrane region" description="Helical" evidence="2">
    <location>
        <begin position="61"/>
        <end position="80"/>
    </location>
</feature>
<keyword evidence="2" id="KW-1133">Transmembrane helix</keyword>
<feature type="transmembrane region" description="Helical" evidence="2">
    <location>
        <begin position="209"/>
        <end position="233"/>
    </location>
</feature>
<feature type="transmembrane region" description="Helical" evidence="2">
    <location>
        <begin position="405"/>
        <end position="427"/>
    </location>
</feature>
<keyword evidence="2" id="KW-0812">Transmembrane</keyword>
<dbReference type="RefSeq" id="WP_008487977.1">
    <property type="nucleotide sequence ID" value="NZ_AMRG01000004.1"/>
</dbReference>
<evidence type="ECO:0000256" key="1">
    <source>
        <dbReference type="SAM" id="MobiDB-lite"/>
    </source>
</evidence>
<evidence type="ECO:0000256" key="2">
    <source>
        <dbReference type="SAM" id="Phobius"/>
    </source>
</evidence>